<evidence type="ECO:0000313" key="3">
    <source>
        <dbReference type="Proteomes" id="UP001174136"/>
    </source>
</evidence>
<organism evidence="2 3">
    <name type="scientific">Merluccius polli</name>
    <name type="common">Benguela hake</name>
    <name type="synonym">Merluccius cadenati</name>
    <dbReference type="NCBI Taxonomy" id="89951"/>
    <lineage>
        <taxon>Eukaryota</taxon>
        <taxon>Metazoa</taxon>
        <taxon>Chordata</taxon>
        <taxon>Craniata</taxon>
        <taxon>Vertebrata</taxon>
        <taxon>Euteleostomi</taxon>
        <taxon>Actinopterygii</taxon>
        <taxon>Neopterygii</taxon>
        <taxon>Teleostei</taxon>
        <taxon>Neoteleostei</taxon>
        <taxon>Acanthomorphata</taxon>
        <taxon>Zeiogadaria</taxon>
        <taxon>Gadariae</taxon>
        <taxon>Gadiformes</taxon>
        <taxon>Gadoidei</taxon>
        <taxon>Merlucciidae</taxon>
        <taxon>Merluccius</taxon>
    </lineage>
</organism>
<sequence length="106" mass="11780">MGVSSPFERSQQIPAPFEGQDADSPKGCVPPDTYLGEIKGIPSNSAFTSSEFPSHSITRCMNAILNPLQQPGLRILNYLDDWLHINILELRAAHFPLCHLHLQTIK</sequence>
<reference evidence="2" key="1">
    <citation type="journal article" date="2023" name="Front. Mar. Sci.">
        <title>A new Merluccius polli reference genome to investigate the effects of global change in West African waters.</title>
        <authorList>
            <person name="Mateo J.L."/>
            <person name="Blanco-Fernandez C."/>
            <person name="Garcia-Vazquez E."/>
            <person name="Machado-Schiaffino G."/>
        </authorList>
    </citation>
    <scope>NUCLEOTIDE SEQUENCE</scope>
    <source>
        <strain evidence="2">C29</strain>
        <tissue evidence="2">Fin</tissue>
    </source>
</reference>
<name>A0AA47N2I4_MERPO</name>
<accession>A0AA47N2I4</accession>
<gene>
    <name evidence="2" type="ORF">N1851_007678</name>
</gene>
<evidence type="ECO:0000313" key="2">
    <source>
        <dbReference type="EMBL" id="KAK0151198.1"/>
    </source>
</evidence>
<evidence type="ECO:0000256" key="1">
    <source>
        <dbReference type="SAM" id="MobiDB-lite"/>
    </source>
</evidence>
<feature type="region of interest" description="Disordered" evidence="1">
    <location>
        <begin position="1"/>
        <end position="26"/>
    </location>
</feature>
<dbReference type="EMBL" id="JAOPHQ010001418">
    <property type="protein sequence ID" value="KAK0151198.1"/>
    <property type="molecule type" value="Genomic_DNA"/>
</dbReference>
<dbReference type="AlphaFoldDB" id="A0AA47N2I4"/>
<dbReference type="Proteomes" id="UP001174136">
    <property type="component" value="Unassembled WGS sequence"/>
</dbReference>
<protein>
    <submittedName>
        <fullName evidence="2">Uncharacterized protein</fullName>
    </submittedName>
</protein>
<keyword evidence="3" id="KW-1185">Reference proteome</keyword>
<comment type="caution">
    <text evidence="2">The sequence shown here is derived from an EMBL/GenBank/DDBJ whole genome shotgun (WGS) entry which is preliminary data.</text>
</comment>
<proteinExistence type="predicted"/>